<dbReference type="AlphaFoldDB" id="A0A382AEM8"/>
<feature type="non-terminal residue" evidence="1">
    <location>
        <position position="1"/>
    </location>
</feature>
<reference evidence="1" key="1">
    <citation type="submission" date="2018-05" db="EMBL/GenBank/DDBJ databases">
        <authorList>
            <person name="Lanie J.A."/>
            <person name="Ng W.-L."/>
            <person name="Kazmierczak K.M."/>
            <person name="Andrzejewski T.M."/>
            <person name="Davidsen T.M."/>
            <person name="Wayne K.J."/>
            <person name="Tettelin H."/>
            <person name="Glass J.I."/>
            <person name="Rusch D."/>
            <person name="Podicherti R."/>
            <person name="Tsui H.-C.T."/>
            <person name="Winkler M.E."/>
        </authorList>
    </citation>
    <scope>NUCLEOTIDE SEQUENCE</scope>
</reference>
<accession>A0A382AEM8</accession>
<protein>
    <recommendedName>
        <fullName evidence="2">Glutamine amidotransferase domain-containing protein</fullName>
    </recommendedName>
</protein>
<name>A0A382AEM8_9ZZZZ</name>
<gene>
    <name evidence="1" type="ORF">METZ01_LOCUS152287</name>
</gene>
<dbReference type="EMBL" id="UINC01024888">
    <property type="protein sequence ID" value="SVA99433.1"/>
    <property type="molecule type" value="Genomic_DNA"/>
</dbReference>
<sequence length="440" mass="48370">QIEVQIFEEENLVAEEAISPISEGNTSSVEISLPASKNTDLVMYKLVVRIAGDEFQLDDQKRTYFDSTHSGNDIVFLSFQPDWEPRFLLPALKDVSGLSIEGFLKLSNEQFLNINDVETDDMITTENDVREAVANSGILVVHGLSENVPGWVMDTLVTERPSLIFVENGTVGNMFGISTQENVVEGEWYLEENLKPSPLAATLSDIDFGSLSPLSTVLPLTGSSNHVAPLESRQNGLGQVQPPLVLVNNGEERKVLVLAAGFWRWASRGGSSGIAYRRLWSAVFGWLMASDAMGNTGLVEPEFRIWGEDDLVLWETPGLVGSNVNLVISENDSVISDTTIVINGEGQFVTQELTPGNYNYRAVAVENGDLLGDGRFSVENHSLEWLTRPGDLRSIKNDQGIAISGSGDFNRPLHTFVSPYLILILLLGMEWIGRRQGGLR</sequence>
<proteinExistence type="predicted"/>
<evidence type="ECO:0000313" key="1">
    <source>
        <dbReference type="EMBL" id="SVA99433.1"/>
    </source>
</evidence>
<evidence type="ECO:0008006" key="2">
    <source>
        <dbReference type="Google" id="ProtNLM"/>
    </source>
</evidence>
<organism evidence="1">
    <name type="scientific">marine metagenome</name>
    <dbReference type="NCBI Taxonomy" id="408172"/>
    <lineage>
        <taxon>unclassified sequences</taxon>
        <taxon>metagenomes</taxon>
        <taxon>ecological metagenomes</taxon>
    </lineage>
</organism>